<sequence>MNWTDREYGNVKAINHSTACVIQLIVTEKEQDVQGGEFIETKEEFWFNYGTWDDLKKVLIATE</sequence>
<comment type="caution">
    <text evidence="4">The sequence shown here is derived from an EMBL/GenBank/DDBJ whole genome shotgun (WGS) entry which is preliminary data.</text>
</comment>
<evidence type="ECO:0000313" key="1">
    <source>
        <dbReference type="EMBL" id="KKL55454.1"/>
    </source>
</evidence>
<protein>
    <submittedName>
        <fullName evidence="4">Uncharacterized protein</fullName>
    </submittedName>
</protein>
<dbReference type="EMBL" id="LAZR01030837">
    <property type="protein sequence ID" value="KKL55454.1"/>
    <property type="molecule type" value="Genomic_DNA"/>
</dbReference>
<evidence type="ECO:0000313" key="2">
    <source>
        <dbReference type="EMBL" id="KKL66630.1"/>
    </source>
</evidence>
<evidence type="ECO:0000313" key="4">
    <source>
        <dbReference type="EMBL" id="KKM13648.1"/>
    </source>
</evidence>
<dbReference type="EMBL" id="LAZR01010501">
    <property type="protein sequence ID" value="KKM66576.1"/>
    <property type="molecule type" value="Genomic_DNA"/>
</dbReference>
<dbReference type="AlphaFoldDB" id="A0A0F9JUW3"/>
<evidence type="ECO:0000313" key="5">
    <source>
        <dbReference type="EMBL" id="KKM66576.1"/>
    </source>
</evidence>
<dbReference type="EMBL" id="LAZR01017086">
    <property type="protein sequence ID" value="KKM01847.1"/>
    <property type="molecule type" value="Genomic_DNA"/>
</dbReference>
<gene>
    <name evidence="5" type="ORF">LCGC14_1479760</name>
    <name evidence="4" type="ORF">LCGC14_1714070</name>
    <name evidence="3" type="ORF">LCGC14_1790380</name>
    <name evidence="2" type="ORF">LCGC14_2143040</name>
    <name evidence="1" type="ORF">LCGC14_2255280</name>
</gene>
<accession>A0A0F9JUW3</accession>
<organism evidence="4">
    <name type="scientific">marine sediment metagenome</name>
    <dbReference type="NCBI Taxonomy" id="412755"/>
    <lineage>
        <taxon>unclassified sequences</taxon>
        <taxon>metagenomes</taxon>
        <taxon>ecological metagenomes</taxon>
    </lineage>
</organism>
<reference evidence="4" key="1">
    <citation type="journal article" date="2015" name="Nature">
        <title>Complex archaea that bridge the gap between prokaryotes and eukaryotes.</title>
        <authorList>
            <person name="Spang A."/>
            <person name="Saw J.H."/>
            <person name="Jorgensen S.L."/>
            <person name="Zaremba-Niedzwiedzka K."/>
            <person name="Martijn J."/>
            <person name="Lind A.E."/>
            <person name="van Eijk R."/>
            <person name="Schleper C."/>
            <person name="Guy L."/>
            <person name="Ettema T.J."/>
        </authorList>
    </citation>
    <scope>NUCLEOTIDE SEQUENCE</scope>
</reference>
<evidence type="ECO:0000313" key="3">
    <source>
        <dbReference type="EMBL" id="KKM01847.1"/>
    </source>
</evidence>
<dbReference type="EMBL" id="LAZR01015333">
    <property type="protein sequence ID" value="KKM13648.1"/>
    <property type="molecule type" value="Genomic_DNA"/>
</dbReference>
<name>A0A0F9JUW3_9ZZZZ</name>
<proteinExistence type="predicted"/>
<dbReference type="EMBL" id="LAZR01027142">
    <property type="protein sequence ID" value="KKL66630.1"/>
    <property type="molecule type" value="Genomic_DNA"/>
</dbReference>